<dbReference type="EMBL" id="CP060716">
    <property type="protein sequence ID" value="QNN61922.1"/>
    <property type="molecule type" value="Genomic_DNA"/>
</dbReference>
<dbReference type="AlphaFoldDB" id="A0A7G9S247"/>
<reference evidence="1 2" key="1">
    <citation type="submission" date="2020-08" db="EMBL/GenBank/DDBJ databases">
        <title>Genome sequence of Leucobacter denitrificans KACC 14055T.</title>
        <authorList>
            <person name="Hyun D.-W."/>
            <person name="Bae J.-W."/>
        </authorList>
    </citation>
    <scope>NUCLEOTIDE SEQUENCE [LARGE SCALE GENOMIC DNA]</scope>
    <source>
        <strain evidence="1 2">KACC 14055</strain>
    </source>
</reference>
<gene>
    <name evidence="1" type="ORF">H9L06_06225</name>
</gene>
<proteinExistence type="predicted"/>
<accession>A0A7G9S247</accession>
<protein>
    <submittedName>
        <fullName evidence="1">Uncharacterized protein</fullName>
    </submittedName>
</protein>
<sequence>MARIEVHSDRVVIRLTAAEKAVSLRRRDVVLDREAIRSAVITDDPWVWIRGIRAPGASLPGGLAYGTWRTRGGRDFVLARRGRSAVVIDLDVAESSEDNKGWIGEFDSFARVIISTVHAADLVRALRLEDADEPFRVDTNK</sequence>
<dbReference type="RefSeq" id="WP_187554393.1">
    <property type="nucleotide sequence ID" value="NZ_CP060716.1"/>
</dbReference>
<keyword evidence="2" id="KW-1185">Reference proteome</keyword>
<evidence type="ECO:0000313" key="2">
    <source>
        <dbReference type="Proteomes" id="UP000515934"/>
    </source>
</evidence>
<name>A0A7G9S247_9MICO</name>
<dbReference type="KEGG" id="ldn:H9L06_06225"/>
<organism evidence="1 2">
    <name type="scientific">Leucobacter denitrificans</name>
    <dbReference type="NCBI Taxonomy" id="683042"/>
    <lineage>
        <taxon>Bacteria</taxon>
        <taxon>Bacillati</taxon>
        <taxon>Actinomycetota</taxon>
        <taxon>Actinomycetes</taxon>
        <taxon>Micrococcales</taxon>
        <taxon>Microbacteriaceae</taxon>
        <taxon>Leucobacter</taxon>
    </lineage>
</organism>
<evidence type="ECO:0000313" key="1">
    <source>
        <dbReference type="EMBL" id="QNN61922.1"/>
    </source>
</evidence>
<dbReference type="Proteomes" id="UP000515934">
    <property type="component" value="Chromosome"/>
</dbReference>